<dbReference type="GO" id="GO:0033316">
    <property type="term" value="P:meiotic spindle assembly checkpoint signaling"/>
    <property type="evidence" value="ECO:0007669"/>
    <property type="project" value="TreeGrafter"/>
</dbReference>
<dbReference type="PANTHER" id="PTHR22974:SF21">
    <property type="entry name" value="DUAL SPECIFICITY PROTEIN KINASE TTK"/>
    <property type="match status" value="1"/>
</dbReference>
<dbReference type="PANTHER" id="PTHR22974">
    <property type="entry name" value="MIXED LINEAGE PROTEIN KINASE"/>
    <property type="match status" value="1"/>
</dbReference>
<keyword evidence="2" id="KW-0808">Transferase</keyword>
<evidence type="ECO:0000259" key="8">
    <source>
        <dbReference type="PROSITE" id="PS50011"/>
    </source>
</evidence>
<feature type="region of interest" description="Disordered" evidence="7">
    <location>
        <begin position="216"/>
        <end position="360"/>
    </location>
</feature>
<evidence type="ECO:0000256" key="5">
    <source>
        <dbReference type="ARBA" id="ARBA00022840"/>
    </source>
</evidence>
<dbReference type="InterPro" id="IPR017441">
    <property type="entry name" value="Protein_kinase_ATP_BS"/>
</dbReference>
<dbReference type="GO" id="GO:0004674">
    <property type="term" value="F:protein serine/threonine kinase activity"/>
    <property type="evidence" value="ECO:0007669"/>
    <property type="project" value="UniProtKB-KW"/>
</dbReference>
<dbReference type="PROSITE" id="PS00107">
    <property type="entry name" value="PROTEIN_KINASE_ATP"/>
    <property type="match status" value="1"/>
</dbReference>
<dbReference type="GO" id="GO:0004712">
    <property type="term" value="F:protein serine/threonine/tyrosine kinase activity"/>
    <property type="evidence" value="ECO:0007669"/>
    <property type="project" value="TreeGrafter"/>
</dbReference>
<gene>
    <name evidence="9" type="primary">MPS1</name>
    <name evidence="9" type="ORF">EHS25_000469</name>
</gene>
<keyword evidence="4 9" id="KW-0418">Kinase</keyword>
<comment type="caution">
    <text evidence="9">The sequence shown here is derived from an EMBL/GenBank/DDBJ whole genome shotgun (WGS) entry which is preliminary data.</text>
</comment>
<dbReference type="Pfam" id="PF00069">
    <property type="entry name" value="Pkinase"/>
    <property type="match status" value="1"/>
</dbReference>
<reference evidence="9 10" key="1">
    <citation type="submission" date="2018-11" db="EMBL/GenBank/DDBJ databases">
        <title>Genome sequence of Saitozyma podzolica DSM 27192.</title>
        <authorList>
            <person name="Aliyu H."/>
            <person name="Gorte O."/>
            <person name="Ochsenreither K."/>
        </authorList>
    </citation>
    <scope>NUCLEOTIDE SEQUENCE [LARGE SCALE GENOMIC DNA]</scope>
    <source>
        <strain evidence="9 10">DSM 27192</strain>
    </source>
</reference>
<dbReference type="OrthoDB" id="20524at2759"/>
<evidence type="ECO:0000256" key="2">
    <source>
        <dbReference type="ARBA" id="ARBA00022679"/>
    </source>
</evidence>
<evidence type="ECO:0000256" key="1">
    <source>
        <dbReference type="ARBA" id="ARBA00022527"/>
    </source>
</evidence>
<feature type="compositionally biased region" description="Polar residues" evidence="7">
    <location>
        <begin position="67"/>
        <end position="84"/>
    </location>
</feature>
<sequence>MSGARAAQPQDINKLYLDNEDDSFEVPDFHFDWGVTKERIRAEEALSAAGGALGRLQLEEAIGRGQTPPTSSGPLGQSTPLGLTISTHSSASSVHVMGLTDASTASGSSLVPTPPNIHSAISNRSLSSQVDSGGSSSSSIKPRMYGGRTFHRVVSAPLDRPRFSGDPQSGDESVKSPASTLTAHTATIRQLTTQTPAATSVREPLSKSLYVTPGVSERTMSSTATSTSRRLGGLSRFGGPARRVPAADDVKEDEKENIGGEDNGTGIEQLLPSVGAASSSSANLAQAGPSQPSINGHSLPTGIIPRDHRRGSPSADNMLWHPAPPTGVDEESARSSRHRLTQSATVIPSTTSRLSPPPEERPFRPFARHLDQENLPIGKPPESGFRLLHKTSPLPTELAERPPPQPLRPAVQHAADRPDVRSVAASTSLRATRPAPILNHRELGSLPQTAPHPQAAVDAAAQLPMQANTAPAQPAPLGKRSFIRVGILGKGGSSKVYSVICPTKRVIYALKRVALDRADPETYQSYTNEIELLKRLRGHDRIIQLVDHQITFSPGNKPKMLMMIMECGEIDFATLLDEQRGRRLDMNFVGLYWEQMLEAVQAVHQENVVHTDLKPANFVLVKGRLKIIDFGIAKAIANDTVNIQRDQQIGTVNYMSPEAIQRMNNQKVLKLSYPSDVWSLGCILYQMIYGSPPFQHIGGGPLPKMNAIANPAHRIEYPEKAVPRLPGNSDTEVEQLAVLIAPSAIDAMRRCLMYRKEQRLTIAELLQHEFLRPRIDGSALPPGSTTITKEQMAMLVNFVLRDLFQQLEAQNALSL</sequence>
<name>A0A427YWB8_9TREE</name>
<dbReference type="CDD" id="cd14131">
    <property type="entry name" value="PKc_Mps1"/>
    <property type="match status" value="1"/>
</dbReference>
<keyword evidence="10" id="KW-1185">Reference proteome</keyword>
<dbReference type="Gene3D" id="3.30.200.20">
    <property type="entry name" value="Phosphorylase Kinase, domain 1"/>
    <property type="match status" value="1"/>
</dbReference>
<evidence type="ECO:0000256" key="3">
    <source>
        <dbReference type="ARBA" id="ARBA00022741"/>
    </source>
</evidence>
<feature type="compositionally biased region" description="Low complexity" evidence="7">
    <location>
        <begin position="125"/>
        <end position="139"/>
    </location>
</feature>
<feature type="compositionally biased region" description="Low complexity" evidence="7">
    <location>
        <begin position="273"/>
        <end position="287"/>
    </location>
</feature>
<dbReference type="InterPro" id="IPR027084">
    <property type="entry name" value="Mps1_cat"/>
</dbReference>
<dbReference type="Gene3D" id="1.10.510.10">
    <property type="entry name" value="Transferase(Phosphotransferase) domain 1"/>
    <property type="match status" value="1"/>
</dbReference>
<dbReference type="STRING" id="1890683.A0A427YWB8"/>
<evidence type="ECO:0000313" key="10">
    <source>
        <dbReference type="Proteomes" id="UP000279259"/>
    </source>
</evidence>
<protein>
    <submittedName>
        <fullName evidence="9">Protein kinase</fullName>
    </submittedName>
</protein>
<feature type="binding site" evidence="6">
    <location>
        <position position="511"/>
    </location>
    <ligand>
        <name>ATP</name>
        <dbReference type="ChEBI" id="CHEBI:30616"/>
    </ligand>
</feature>
<dbReference type="AlphaFoldDB" id="A0A427YWB8"/>
<dbReference type="GO" id="GO:0034501">
    <property type="term" value="P:protein localization to kinetochore"/>
    <property type="evidence" value="ECO:0007669"/>
    <property type="project" value="TreeGrafter"/>
</dbReference>
<keyword evidence="3 6" id="KW-0547">Nucleotide-binding</keyword>
<dbReference type="PROSITE" id="PS00108">
    <property type="entry name" value="PROTEIN_KINASE_ST"/>
    <property type="match status" value="1"/>
</dbReference>
<feature type="compositionally biased region" description="Basic and acidic residues" evidence="7">
    <location>
        <begin position="245"/>
        <end position="258"/>
    </location>
</feature>
<dbReference type="GO" id="GO:0098813">
    <property type="term" value="P:nuclear chromosome segregation"/>
    <property type="evidence" value="ECO:0007669"/>
    <property type="project" value="UniProtKB-ARBA"/>
</dbReference>
<feature type="compositionally biased region" description="Low complexity" evidence="7">
    <location>
        <begin position="218"/>
        <end position="234"/>
    </location>
</feature>
<dbReference type="FunFam" id="1.10.510.10:FF:000224">
    <property type="entry name" value="serine/threonine-protein kinase mph1 isoform X1"/>
    <property type="match status" value="1"/>
</dbReference>
<proteinExistence type="predicted"/>
<dbReference type="GO" id="GO:0007094">
    <property type="term" value="P:mitotic spindle assembly checkpoint signaling"/>
    <property type="evidence" value="ECO:0007669"/>
    <property type="project" value="TreeGrafter"/>
</dbReference>
<feature type="compositionally biased region" description="Polar residues" evidence="7">
    <location>
        <begin position="288"/>
        <end position="298"/>
    </location>
</feature>
<dbReference type="GO" id="GO:0000776">
    <property type="term" value="C:kinetochore"/>
    <property type="evidence" value="ECO:0007669"/>
    <property type="project" value="TreeGrafter"/>
</dbReference>
<organism evidence="9 10">
    <name type="scientific">Saitozyma podzolica</name>
    <dbReference type="NCBI Taxonomy" id="1890683"/>
    <lineage>
        <taxon>Eukaryota</taxon>
        <taxon>Fungi</taxon>
        <taxon>Dikarya</taxon>
        <taxon>Basidiomycota</taxon>
        <taxon>Agaricomycotina</taxon>
        <taxon>Tremellomycetes</taxon>
        <taxon>Tremellales</taxon>
        <taxon>Trimorphomycetaceae</taxon>
        <taxon>Saitozyma</taxon>
    </lineage>
</organism>
<dbReference type="EMBL" id="RSCD01000001">
    <property type="protein sequence ID" value="RSH95382.1"/>
    <property type="molecule type" value="Genomic_DNA"/>
</dbReference>
<dbReference type="SUPFAM" id="SSF56112">
    <property type="entry name" value="Protein kinase-like (PK-like)"/>
    <property type="match status" value="1"/>
</dbReference>
<feature type="region of interest" description="Disordered" evidence="7">
    <location>
        <begin position="157"/>
        <end position="180"/>
    </location>
</feature>
<dbReference type="GO" id="GO:0005634">
    <property type="term" value="C:nucleus"/>
    <property type="evidence" value="ECO:0007669"/>
    <property type="project" value="TreeGrafter"/>
</dbReference>
<evidence type="ECO:0000313" key="9">
    <source>
        <dbReference type="EMBL" id="RSH95382.1"/>
    </source>
</evidence>
<feature type="domain" description="Protein kinase" evidence="8">
    <location>
        <begin position="482"/>
        <end position="771"/>
    </location>
</feature>
<accession>A0A427YWB8</accession>
<dbReference type="FunFam" id="3.30.200.20:FF:000131">
    <property type="entry name" value="Dual specificity protein kinase TTK"/>
    <property type="match status" value="1"/>
</dbReference>
<feature type="region of interest" description="Disordered" evidence="7">
    <location>
        <begin position="104"/>
        <end position="144"/>
    </location>
</feature>
<dbReference type="InterPro" id="IPR000719">
    <property type="entry name" value="Prot_kinase_dom"/>
</dbReference>
<evidence type="ECO:0000256" key="4">
    <source>
        <dbReference type="ARBA" id="ARBA00022777"/>
    </source>
</evidence>
<feature type="region of interest" description="Disordered" evidence="7">
    <location>
        <begin position="63"/>
        <end position="84"/>
    </location>
</feature>
<dbReference type="InterPro" id="IPR011009">
    <property type="entry name" value="Kinase-like_dom_sf"/>
</dbReference>
<keyword evidence="5 6" id="KW-0067">ATP-binding</keyword>
<dbReference type="Proteomes" id="UP000279259">
    <property type="component" value="Unassembled WGS sequence"/>
</dbReference>
<feature type="region of interest" description="Disordered" evidence="7">
    <location>
        <begin position="395"/>
        <end position="419"/>
    </location>
</feature>
<dbReference type="SMART" id="SM00220">
    <property type="entry name" value="S_TKc"/>
    <property type="match status" value="1"/>
</dbReference>
<dbReference type="GO" id="GO:0005524">
    <property type="term" value="F:ATP binding"/>
    <property type="evidence" value="ECO:0007669"/>
    <property type="project" value="UniProtKB-UniRule"/>
</dbReference>
<feature type="compositionally biased region" description="Polar residues" evidence="7">
    <location>
        <begin position="166"/>
        <end position="180"/>
    </location>
</feature>
<feature type="compositionally biased region" description="Polar residues" evidence="7">
    <location>
        <begin position="341"/>
        <end position="354"/>
    </location>
</feature>
<keyword evidence="1" id="KW-0723">Serine/threonine-protein kinase</keyword>
<dbReference type="PROSITE" id="PS50011">
    <property type="entry name" value="PROTEIN_KINASE_DOM"/>
    <property type="match status" value="1"/>
</dbReference>
<evidence type="ECO:0000256" key="6">
    <source>
        <dbReference type="PROSITE-ProRule" id="PRU10141"/>
    </source>
</evidence>
<dbReference type="InterPro" id="IPR008271">
    <property type="entry name" value="Ser/Thr_kinase_AS"/>
</dbReference>
<evidence type="ECO:0000256" key="7">
    <source>
        <dbReference type="SAM" id="MobiDB-lite"/>
    </source>
</evidence>